<evidence type="ECO:0000256" key="3">
    <source>
        <dbReference type="ARBA" id="ARBA00022475"/>
    </source>
</evidence>
<dbReference type="SUPFAM" id="SSF161098">
    <property type="entry name" value="MetI-like"/>
    <property type="match status" value="1"/>
</dbReference>
<keyword evidence="6 7" id="KW-0472">Membrane</keyword>
<organism evidence="9">
    <name type="scientific">Microbacterium sp. LWS13-1.2</name>
    <dbReference type="NCBI Taxonomy" id="3135264"/>
    <lineage>
        <taxon>Bacteria</taxon>
        <taxon>Bacillati</taxon>
        <taxon>Actinomycetota</taxon>
        <taxon>Actinomycetes</taxon>
        <taxon>Micrococcales</taxon>
        <taxon>Microbacteriaceae</taxon>
        <taxon>Microbacterium</taxon>
    </lineage>
</organism>
<evidence type="ECO:0000256" key="6">
    <source>
        <dbReference type="ARBA" id="ARBA00023136"/>
    </source>
</evidence>
<dbReference type="GO" id="GO:0055085">
    <property type="term" value="P:transmembrane transport"/>
    <property type="evidence" value="ECO:0007669"/>
    <property type="project" value="InterPro"/>
</dbReference>
<comment type="similarity">
    <text evidence="7">Belongs to the binding-protein-dependent transport system permease family.</text>
</comment>
<evidence type="ECO:0000256" key="4">
    <source>
        <dbReference type="ARBA" id="ARBA00022692"/>
    </source>
</evidence>
<dbReference type="InterPro" id="IPR050366">
    <property type="entry name" value="BP-dependent_transpt_permease"/>
</dbReference>
<comment type="subcellular location">
    <subcellularLocation>
        <location evidence="1 7">Cell membrane</location>
        <topology evidence="1 7">Multi-pass membrane protein</topology>
    </subcellularLocation>
</comment>
<keyword evidence="4 7" id="KW-0812">Transmembrane</keyword>
<keyword evidence="3" id="KW-1003">Cell membrane</keyword>
<dbReference type="PROSITE" id="PS50928">
    <property type="entry name" value="ABC_TM1"/>
    <property type="match status" value="1"/>
</dbReference>
<protein>
    <submittedName>
        <fullName evidence="9">ABC transporter permease</fullName>
    </submittedName>
</protein>
<feature type="transmembrane region" description="Helical" evidence="7">
    <location>
        <begin position="21"/>
        <end position="43"/>
    </location>
</feature>
<dbReference type="AlphaFoldDB" id="A0AAU6SFM7"/>
<dbReference type="Gene3D" id="1.10.3720.10">
    <property type="entry name" value="MetI-like"/>
    <property type="match status" value="1"/>
</dbReference>
<dbReference type="GO" id="GO:0005886">
    <property type="term" value="C:plasma membrane"/>
    <property type="evidence" value="ECO:0007669"/>
    <property type="project" value="UniProtKB-SubCell"/>
</dbReference>
<proteinExistence type="inferred from homology"/>
<dbReference type="PANTHER" id="PTHR43386:SF26">
    <property type="entry name" value="ABC TRANSPORTER PERMEASE PROTEIN"/>
    <property type="match status" value="1"/>
</dbReference>
<evidence type="ECO:0000256" key="7">
    <source>
        <dbReference type="RuleBase" id="RU363032"/>
    </source>
</evidence>
<evidence type="ECO:0000256" key="1">
    <source>
        <dbReference type="ARBA" id="ARBA00004651"/>
    </source>
</evidence>
<feature type="transmembrane region" description="Helical" evidence="7">
    <location>
        <begin position="254"/>
        <end position="276"/>
    </location>
</feature>
<reference evidence="9" key="1">
    <citation type="submission" date="2024-04" db="EMBL/GenBank/DDBJ databases">
        <authorList>
            <person name="Roder T."/>
            <person name="Oberhansli S."/>
            <person name="Kreuzer M."/>
        </authorList>
    </citation>
    <scope>NUCLEOTIDE SEQUENCE</scope>
    <source>
        <strain evidence="9">LWS13-1.2</strain>
    </source>
</reference>
<evidence type="ECO:0000313" key="9">
    <source>
        <dbReference type="EMBL" id="WZO35700.1"/>
    </source>
</evidence>
<dbReference type="PANTHER" id="PTHR43386">
    <property type="entry name" value="OLIGOPEPTIDE TRANSPORT SYSTEM PERMEASE PROTEIN APPC"/>
    <property type="match status" value="1"/>
</dbReference>
<sequence length="290" mass="30210">MTAISLTSVFAGRGRRLSATAGMIPLAIIGMYVLVALIGPLVISYDPVFTSVGDRLLPPGSVGADGAFYPLGTDGLGRDMVGQLVYGTRTSLIIGTCVVVISGFVGVLLGTVAGYFSGWVDVTVSRLIDVLLAFPGILLAIIITGVFERSMLVVIIALSVANWIGFARLSRGLGLSLRERPWVDAARLIGVRTPLLLGRHIAPFVLGPIVALATTEFAGAVLAEAGLSFLGLGLPPSSVSWGQTIAEGRTYLGSAWWISTFPGIALSGLVICAGLLGDRLTARFTSGDHR</sequence>
<accession>A0AAU6SFM7</accession>
<dbReference type="InterPro" id="IPR035906">
    <property type="entry name" value="MetI-like_sf"/>
</dbReference>
<keyword evidence="5 7" id="KW-1133">Transmembrane helix</keyword>
<evidence type="ECO:0000256" key="5">
    <source>
        <dbReference type="ARBA" id="ARBA00022989"/>
    </source>
</evidence>
<dbReference type="EMBL" id="CP151632">
    <property type="protein sequence ID" value="WZO35700.1"/>
    <property type="molecule type" value="Genomic_DNA"/>
</dbReference>
<feature type="transmembrane region" description="Helical" evidence="7">
    <location>
        <begin position="201"/>
        <end position="234"/>
    </location>
</feature>
<name>A0AAU6SFM7_9MICO</name>
<evidence type="ECO:0000259" key="8">
    <source>
        <dbReference type="PROSITE" id="PS50928"/>
    </source>
</evidence>
<dbReference type="InterPro" id="IPR000515">
    <property type="entry name" value="MetI-like"/>
</dbReference>
<dbReference type="RefSeq" id="WP_349426519.1">
    <property type="nucleotide sequence ID" value="NZ_CP151632.1"/>
</dbReference>
<dbReference type="CDD" id="cd06261">
    <property type="entry name" value="TM_PBP2"/>
    <property type="match status" value="1"/>
</dbReference>
<gene>
    <name evidence="9" type="ORF">MRBLWS13_003405</name>
</gene>
<evidence type="ECO:0000256" key="2">
    <source>
        <dbReference type="ARBA" id="ARBA00022448"/>
    </source>
</evidence>
<feature type="transmembrane region" description="Helical" evidence="7">
    <location>
        <begin position="152"/>
        <end position="170"/>
    </location>
</feature>
<dbReference type="Pfam" id="PF00528">
    <property type="entry name" value="BPD_transp_1"/>
    <property type="match status" value="1"/>
</dbReference>
<keyword evidence="2 7" id="KW-0813">Transport</keyword>
<feature type="transmembrane region" description="Helical" evidence="7">
    <location>
        <begin position="92"/>
        <end position="115"/>
    </location>
</feature>
<feature type="transmembrane region" description="Helical" evidence="7">
    <location>
        <begin position="127"/>
        <end position="146"/>
    </location>
</feature>
<feature type="domain" description="ABC transmembrane type-1" evidence="8">
    <location>
        <begin position="88"/>
        <end position="277"/>
    </location>
</feature>